<evidence type="ECO:0000256" key="1">
    <source>
        <dbReference type="ARBA" id="ARBA00007074"/>
    </source>
</evidence>
<dbReference type="EMBL" id="BPRC01000025">
    <property type="protein sequence ID" value="GJE67314.1"/>
    <property type="molecule type" value="Genomic_DNA"/>
</dbReference>
<dbReference type="Proteomes" id="UP001055039">
    <property type="component" value="Unassembled WGS sequence"/>
</dbReference>
<evidence type="ECO:0000256" key="2">
    <source>
        <dbReference type="ARBA" id="ARBA00022670"/>
    </source>
</evidence>
<sequence>MDRIAFLSDLIGRPYRIGATGPDCFDCYGLARHVQAALYDVPMPELPFVAATTRQQAEAMLNHAERQNWREIPEHEARDGDLVLMGNVSKRDFHLGTYVVPGTAGVVLHIDEANGVVADDLPSLRAIGFHYLRCFRRAGSQSA</sequence>
<proteinExistence type="inferred from homology"/>
<protein>
    <recommendedName>
        <fullName evidence="5">NlpC/P60 domain-containing protein</fullName>
    </recommendedName>
</protein>
<dbReference type="InterPro" id="IPR038765">
    <property type="entry name" value="Papain-like_cys_pep_sf"/>
</dbReference>
<dbReference type="SUPFAM" id="SSF54001">
    <property type="entry name" value="Cysteine proteinases"/>
    <property type="match status" value="1"/>
</dbReference>
<evidence type="ECO:0000259" key="5">
    <source>
        <dbReference type="PROSITE" id="PS51935"/>
    </source>
</evidence>
<accession>A0ABQ4UJ72</accession>
<dbReference type="InterPro" id="IPR000064">
    <property type="entry name" value="NLP_P60_dom"/>
</dbReference>
<keyword evidence="3" id="KW-0378">Hydrolase</keyword>
<evidence type="ECO:0000313" key="6">
    <source>
        <dbReference type="EMBL" id="GJE67314.1"/>
    </source>
</evidence>
<keyword evidence="2" id="KW-0645">Protease</keyword>
<evidence type="ECO:0000313" key="7">
    <source>
        <dbReference type="Proteomes" id="UP001055039"/>
    </source>
</evidence>
<reference evidence="6" key="2">
    <citation type="submission" date="2021-08" db="EMBL/GenBank/DDBJ databases">
        <authorList>
            <person name="Tani A."/>
            <person name="Ola A."/>
            <person name="Ogura Y."/>
            <person name="Katsura K."/>
            <person name="Hayashi T."/>
        </authorList>
    </citation>
    <scope>NUCLEOTIDE SEQUENCE</scope>
    <source>
        <strain evidence="6">NBRC 15686</strain>
    </source>
</reference>
<keyword evidence="4" id="KW-0788">Thiol protease</keyword>
<feature type="domain" description="NlpC/P60" evidence="5">
    <location>
        <begin position="1"/>
        <end position="139"/>
    </location>
</feature>
<evidence type="ECO:0000256" key="3">
    <source>
        <dbReference type="ARBA" id="ARBA00022801"/>
    </source>
</evidence>
<dbReference type="RefSeq" id="WP_238228039.1">
    <property type="nucleotide sequence ID" value="NZ_BAAADH010000103.1"/>
</dbReference>
<reference evidence="6" key="1">
    <citation type="journal article" date="2021" name="Front. Microbiol.">
        <title>Comprehensive Comparative Genomics and Phenotyping of Methylobacterium Species.</title>
        <authorList>
            <person name="Alessa O."/>
            <person name="Ogura Y."/>
            <person name="Fujitani Y."/>
            <person name="Takami H."/>
            <person name="Hayashi T."/>
            <person name="Sahin N."/>
            <person name="Tani A."/>
        </authorList>
    </citation>
    <scope>NUCLEOTIDE SEQUENCE</scope>
    <source>
        <strain evidence="6">NBRC 15686</strain>
    </source>
</reference>
<organism evidence="6 7">
    <name type="scientific">Methylorubrum aminovorans</name>
    <dbReference type="NCBI Taxonomy" id="269069"/>
    <lineage>
        <taxon>Bacteria</taxon>
        <taxon>Pseudomonadati</taxon>
        <taxon>Pseudomonadota</taxon>
        <taxon>Alphaproteobacteria</taxon>
        <taxon>Hyphomicrobiales</taxon>
        <taxon>Methylobacteriaceae</taxon>
        <taxon>Methylorubrum</taxon>
    </lineage>
</organism>
<dbReference type="Gene3D" id="3.90.1720.10">
    <property type="entry name" value="endopeptidase domain like (from Nostoc punctiforme)"/>
    <property type="match status" value="1"/>
</dbReference>
<keyword evidence="7" id="KW-1185">Reference proteome</keyword>
<comment type="similarity">
    <text evidence="1">Belongs to the peptidase C40 family.</text>
</comment>
<dbReference type="PROSITE" id="PS51935">
    <property type="entry name" value="NLPC_P60"/>
    <property type="match status" value="1"/>
</dbReference>
<gene>
    <name evidence="6" type="ORF">LNAOJCKE_4545</name>
</gene>
<comment type="caution">
    <text evidence="6">The sequence shown here is derived from an EMBL/GenBank/DDBJ whole genome shotgun (WGS) entry which is preliminary data.</text>
</comment>
<dbReference type="Pfam" id="PF00877">
    <property type="entry name" value="NLPC_P60"/>
    <property type="match status" value="1"/>
</dbReference>
<evidence type="ECO:0000256" key="4">
    <source>
        <dbReference type="ARBA" id="ARBA00022807"/>
    </source>
</evidence>
<name>A0ABQ4UJ72_9HYPH</name>